<name>A0AAW8NHF4_PSEOX</name>
<proteinExistence type="predicted"/>
<evidence type="ECO:0000313" key="2">
    <source>
        <dbReference type="Proteomes" id="UP001262032"/>
    </source>
</evidence>
<organism evidence="1 2">
    <name type="scientific">Pseudarthrobacter oxydans</name>
    <name type="common">Arthrobacter oxydans</name>
    <dbReference type="NCBI Taxonomy" id="1671"/>
    <lineage>
        <taxon>Bacteria</taxon>
        <taxon>Bacillati</taxon>
        <taxon>Actinomycetota</taxon>
        <taxon>Actinomycetes</taxon>
        <taxon>Micrococcales</taxon>
        <taxon>Micrococcaceae</taxon>
        <taxon>Pseudarthrobacter</taxon>
    </lineage>
</organism>
<sequence>MPHTANNLRRRLSTVLKEIGNDSSHEITRMHYLEPETKVNPRSAQILDELLSPDSSQIVADKAERRGREAA</sequence>
<accession>A0AAW8NHF4</accession>
<dbReference type="AlphaFoldDB" id="A0AAW8NHF4"/>
<comment type="caution">
    <text evidence="1">The sequence shown here is derived from an EMBL/GenBank/DDBJ whole genome shotgun (WGS) entry which is preliminary data.</text>
</comment>
<evidence type="ECO:0000313" key="1">
    <source>
        <dbReference type="EMBL" id="MDR7165790.1"/>
    </source>
</evidence>
<protein>
    <submittedName>
        <fullName evidence="1">Uncharacterized protein</fullName>
    </submittedName>
</protein>
<gene>
    <name evidence="1" type="ORF">J2X12_003844</name>
</gene>
<reference evidence="1" key="1">
    <citation type="submission" date="2023-07" db="EMBL/GenBank/DDBJ databases">
        <title>Sorghum-associated microbial communities from plants grown in Nebraska, USA.</title>
        <authorList>
            <person name="Schachtman D."/>
        </authorList>
    </citation>
    <scope>NUCLEOTIDE SEQUENCE</scope>
    <source>
        <strain evidence="1">BE261</strain>
    </source>
</reference>
<dbReference type="EMBL" id="JAVDWN010000018">
    <property type="protein sequence ID" value="MDR7165790.1"/>
    <property type="molecule type" value="Genomic_DNA"/>
</dbReference>
<dbReference type="Proteomes" id="UP001262032">
    <property type="component" value="Unassembled WGS sequence"/>
</dbReference>